<evidence type="ECO:0000313" key="6">
    <source>
        <dbReference type="Proteomes" id="UP000257109"/>
    </source>
</evidence>
<dbReference type="PANTHER" id="PTHR46836">
    <property type="entry name" value="AFADIN"/>
    <property type="match status" value="1"/>
</dbReference>
<feature type="compositionally biased region" description="Basic and acidic residues" evidence="1">
    <location>
        <begin position="326"/>
        <end position="342"/>
    </location>
</feature>
<dbReference type="Pfam" id="PF14309">
    <property type="entry name" value="DUF4378"/>
    <property type="match status" value="1"/>
</dbReference>
<dbReference type="STRING" id="157652.A0A371HZC3"/>
<evidence type="ECO:0000259" key="4">
    <source>
        <dbReference type="Pfam" id="PF14383"/>
    </source>
</evidence>
<feature type="region of interest" description="Disordered" evidence="1">
    <location>
        <begin position="632"/>
        <end position="665"/>
    </location>
</feature>
<feature type="domain" description="DUF3741" evidence="2">
    <location>
        <begin position="233"/>
        <end position="277"/>
    </location>
</feature>
<name>A0A371HZC3_MUCPR</name>
<organism evidence="5 6">
    <name type="scientific">Mucuna pruriens</name>
    <name type="common">Velvet bean</name>
    <name type="synonym">Dolichos pruriens</name>
    <dbReference type="NCBI Taxonomy" id="157652"/>
    <lineage>
        <taxon>Eukaryota</taxon>
        <taxon>Viridiplantae</taxon>
        <taxon>Streptophyta</taxon>
        <taxon>Embryophyta</taxon>
        <taxon>Tracheophyta</taxon>
        <taxon>Spermatophyta</taxon>
        <taxon>Magnoliopsida</taxon>
        <taxon>eudicotyledons</taxon>
        <taxon>Gunneridae</taxon>
        <taxon>Pentapetalae</taxon>
        <taxon>rosids</taxon>
        <taxon>fabids</taxon>
        <taxon>Fabales</taxon>
        <taxon>Fabaceae</taxon>
        <taxon>Papilionoideae</taxon>
        <taxon>50 kb inversion clade</taxon>
        <taxon>NPAAA clade</taxon>
        <taxon>indigoferoid/millettioid clade</taxon>
        <taxon>Phaseoleae</taxon>
        <taxon>Mucuna</taxon>
    </lineage>
</organism>
<feature type="domain" description="DUF3741" evidence="4">
    <location>
        <begin position="130"/>
        <end position="151"/>
    </location>
</feature>
<dbReference type="InterPro" id="IPR032795">
    <property type="entry name" value="DUF3741-assoc"/>
</dbReference>
<keyword evidence="6" id="KW-1185">Reference proteome</keyword>
<feature type="compositionally biased region" description="Polar residues" evidence="1">
    <location>
        <begin position="485"/>
        <end position="496"/>
    </location>
</feature>
<dbReference type="OrthoDB" id="1925259at2759"/>
<dbReference type="Proteomes" id="UP000257109">
    <property type="component" value="Unassembled WGS sequence"/>
</dbReference>
<protein>
    <recommendedName>
        <fullName evidence="7">Protein TRM32</fullName>
    </recommendedName>
</protein>
<accession>A0A371HZC3</accession>
<proteinExistence type="predicted"/>
<dbReference type="AlphaFoldDB" id="A0A371HZC3"/>
<evidence type="ECO:0008006" key="7">
    <source>
        <dbReference type="Google" id="ProtNLM"/>
    </source>
</evidence>
<dbReference type="InterPro" id="IPR025486">
    <property type="entry name" value="DUF4378"/>
</dbReference>
<dbReference type="Pfam" id="PF12552">
    <property type="entry name" value="DUF3741"/>
    <property type="match status" value="1"/>
</dbReference>
<evidence type="ECO:0000256" key="1">
    <source>
        <dbReference type="SAM" id="MobiDB-lite"/>
    </source>
</evidence>
<dbReference type="PANTHER" id="PTHR46836:SF8">
    <property type="entry name" value="AFADIN"/>
    <property type="match status" value="1"/>
</dbReference>
<evidence type="ECO:0000313" key="5">
    <source>
        <dbReference type="EMBL" id="RDY08155.1"/>
    </source>
</evidence>
<reference evidence="5" key="1">
    <citation type="submission" date="2018-05" db="EMBL/GenBank/DDBJ databases">
        <title>Draft genome of Mucuna pruriens seed.</title>
        <authorList>
            <person name="Nnadi N.E."/>
            <person name="Vos R."/>
            <person name="Hasami M.H."/>
            <person name="Devisetty U.K."/>
            <person name="Aguiy J.C."/>
        </authorList>
    </citation>
    <scope>NUCLEOTIDE SEQUENCE [LARGE SCALE GENOMIC DNA]</scope>
    <source>
        <strain evidence="5">JCA_2017</strain>
    </source>
</reference>
<feature type="non-terminal residue" evidence="5">
    <location>
        <position position="1"/>
    </location>
</feature>
<feature type="compositionally biased region" description="Basic and acidic residues" evidence="1">
    <location>
        <begin position="510"/>
        <end position="520"/>
    </location>
</feature>
<feature type="region of interest" description="Disordered" evidence="1">
    <location>
        <begin position="169"/>
        <end position="196"/>
    </location>
</feature>
<feature type="compositionally biased region" description="Polar residues" evidence="1">
    <location>
        <begin position="344"/>
        <end position="353"/>
    </location>
</feature>
<feature type="region of interest" description="Disordered" evidence="1">
    <location>
        <begin position="467"/>
        <end position="522"/>
    </location>
</feature>
<gene>
    <name evidence="5" type="ORF">CR513_07646</name>
</gene>
<comment type="caution">
    <text evidence="5">The sequence shown here is derived from an EMBL/GenBank/DDBJ whole genome shotgun (WGS) entry which is preliminary data.</text>
</comment>
<feature type="domain" description="DUF4378" evidence="3">
    <location>
        <begin position="873"/>
        <end position="1023"/>
    </location>
</feature>
<dbReference type="EMBL" id="QJKJ01001332">
    <property type="protein sequence ID" value="RDY08155.1"/>
    <property type="molecule type" value="Genomic_DNA"/>
</dbReference>
<feature type="region of interest" description="Disordered" evidence="1">
    <location>
        <begin position="326"/>
        <end position="359"/>
    </location>
</feature>
<feature type="region of interest" description="Disordered" evidence="1">
    <location>
        <begin position="73"/>
        <end position="102"/>
    </location>
</feature>
<evidence type="ECO:0000259" key="3">
    <source>
        <dbReference type="Pfam" id="PF14309"/>
    </source>
</evidence>
<dbReference type="InterPro" id="IPR022212">
    <property type="entry name" value="DUF3741"/>
</dbReference>
<dbReference type="Pfam" id="PF14383">
    <property type="entry name" value="VARLMGL"/>
    <property type="match status" value="1"/>
</dbReference>
<sequence>MAWDVESYVEDTCGEGWTQPSHASRHPTCPRRLHPRVLFCLLDPHFFVVHESLWRNPATAITNHHFLKFPGNKQVHRQRQPPNLSPDSGSRGGVADKDSYSSKFGWRSSKQLFGTPMKKLLAEEMSPKPEPKRRSPGVIARLMGLDGLPFQQPSNKQHKGLSENHLQKTAQLEKTHSRGLSCDGRSSRRSSKDQQEFKDVFEVSEIPKVESSRYPSQGCAGLNTADAEMSFIEQKFMDAKRLATHQDLQSSKDFQDTLEVLDSNKDLLLKYFKRPDSLFKKHLNDLQAAPVQSHFGHVEAMNIETNEHDFNWRSNREKMHLNYNRSHEKHHDGYPSHVDKRQVMHSSPKSSKLQFKGRHEQDAVPTKIVVLKPNLGKVQNGTRVVSSPCSSHNFLSGRENDTEFSGVKCRDTELCQVTNLPESARSWRQDSFESREIAKQITRQMKNSLNNGCMMLPSSRIREYAGDDSSFSVSRNESPEESEETTATLGNSFDLNNRSRRSSRSSESSVSREAKKRLSERWNMTHKSQEVLGISRSSTLAEMLAIPDKELKAANLDRMASGEGFHDKYNPNSEPAKWVEPLGISSRDGWRDGCIGSLSRSKSLPSSSTAFGSPRTFLRTEAFRDDRIMVPKEAQKRERRRAAKSLDHRHGVNNRSTRSGHKKSWSLHSSKLEVDEFSTDLHTVQNKMKINLEDSPKLEVLASESLSETVRDTSAVTDDDVDVTNGSTVGSSEPSNKILPELSSHVLIKGDCTAVDKDNSIQLDLSAGSSGGSSVLYEQPVPGLESSCCKDADQPSPVSVLEPSFTDDISSCSECFESISADLQGLRMQLQMLKLGSEEYVEGPMVLSDEDGGEESGEMLEDNGLHRTEGSWECSYIIDVLSESGIDEAEPDTIFELWHSLECPVSLSVFDELEKRYSDWTSCSRSQRRMLFDRINIGIVKINEQCTYALPWVGPVTTNINGSNLIKNGFRDGLCRMIENAEVRDDALGKVLVRELEWLELRDDIDVIGREVERLLLNDLVEEIART</sequence>
<evidence type="ECO:0000259" key="2">
    <source>
        <dbReference type="Pfam" id="PF12552"/>
    </source>
</evidence>